<dbReference type="SMART" id="SM00065">
    <property type="entry name" value="GAF"/>
    <property type="match status" value="1"/>
</dbReference>
<gene>
    <name evidence="9" type="ORF">D7S86_22400</name>
</gene>
<keyword evidence="4" id="KW-0547">Nucleotide-binding</keyword>
<dbReference type="GO" id="GO:0030295">
    <property type="term" value="F:protein kinase activator activity"/>
    <property type="evidence" value="ECO:0007669"/>
    <property type="project" value="TreeGrafter"/>
</dbReference>
<proteinExistence type="predicted"/>
<evidence type="ECO:0000256" key="4">
    <source>
        <dbReference type="ARBA" id="ARBA00022741"/>
    </source>
</evidence>
<dbReference type="Proteomes" id="UP000270342">
    <property type="component" value="Unassembled WGS sequence"/>
</dbReference>
<evidence type="ECO:0000256" key="5">
    <source>
        <dbReference type="ARBA" id="ARBA00022777"/>
    </source>
</evidence>
<evidence type="ECO:0000256" key="1">
    <source>
        <dbReference type="ARBA" id="ARBA00000085"/>
    </source>
</evidence>
<evidence type="ECO:0000256" key="6">
    <source>
        <dbReference type="ARBA" id="ARBA00022840"/>
    </source>
</evidence>
<dbReference type="InterPro" id="IPR050351">
    <property type="entry name" value="BphY/WalK/GraS-like"/>
</dbReference>
<dbReference type="SMART" id="SM00387">
    <property type="entry name" value="HATPase_c"/>
    <property type="match status" value="1"/>
</dbReference>
<dbReference type="InterPro" id="IPR005467">
    <property type="entry name" value="His_kinase_dom"/>
</dbReference>
<evidence type="ECO:0000259" key="8">
    <source>
        <dbReference type="PROSITE" id="PS50109"/>
    </source>
</evidence>
<dbReference type="RefSeq" id="WP_121089523.1">
    <property type="nucleotide sequence ID" value="NZ_RBZU01000012.1"/>
</dbReference>
<dbReference type="Pfam" id="PF01590">
    <property type="entry name" value="GAF"/>
    <property type="match status" value="1"/>
</dbReference>
<sequence length="394" mass="43165">MSERDEAIADVVAAVNRISVIPAMLRVICKHTGLGFAAVARVTDDSWTACAVQDNINFGLRPGGSLDIRTTLCLESRTARRPVVIDHASNDPIYRDHPTPRIYHIESYISVPIILPSGEYFGNLCAVDPRPAVVSDSRTISMFTLFAELIALQLDNEDRMHAPETERRAQRSAAELREHYLTLLGHDLRDPVESIGSIALALQTSEPHARALGAQLEATRERMARTVDHMIDFTSGRLGSGIEIDKRPVDDLGTVFEAIIAEHRAQHPGRVLDTAVTIDRPVVCDRARVRQLLSNLLDNALTYGPADTRVTVEAHIERGMLLIRVCNSGRPIPQHALVRIFEPHARDVNHPRGKGLGLGLYVCGQIVNAHAGSLQVSSSAEHGTCFVALLPIGK</sequence>
<dbReference type="GO" id="GO:0007234">
    <property type="term" value="P:osmosensory signaling via phosphorelay pathway"/>
    <property type="evidence" value="ECO:0007669"/>
    <property type="project" value="TreeGrafter"/>
</dbReference>
<keyword evidence="6" id="KW-0067">ATP-binding</keyword>
<dbReference type="OrthoDB" id="8807260at2"/>
<dbReference type="Gene3D" id="3.30.450.40">
    <property type="match status" value="1"/>
</dbReference>
<dbReference type="InterPro" id="IPR003018">
    <property type="entry name" value="GAF"/>
</dbReference>
<dbReference type="CDD" id="cd00075">
    <property type="entry name" value="HATPase"/>
    <property type="match status" value="1"/>
</dbReference>
<keyword evidence="5 9" id="KW-0418">Kinase</keyword>
<accession>A0A494XDH4</accession>
<dbReference type="PANTHER" id="PTHR42878:SF7">
    <property type="entry name" value="SENSOR HISTIDINE KINASE GLRK"/>
    <property type="match status" value="1"/>
</dbReference>
<comment type="catalytic activity">
    <reaction evidence="1">
        <text>ATP + protein L-histidine = ADP + protein N-phospho-L-histidine.</text>
        <dbReference type="EC" id="2.7.13.3"/>
    </reaction>
</comment>
<dbReference type="SUPFAM" id="SSF55874">
    <property type="entry name" value="ATPase domain of HSP90 chaperone/DNA topoisomerase II/histidine kinase"/>
    <property type="match status" value="1"/>
</dbReference>
<evidence type="ECO:0000313" key="10">
    <source>
        <dbReference type="Proteomes" id="UP000270342"/>
    </source>
</evidence>
<comment type="caution">
    <text evidence="9">The sequence shown here is derived from an EMBL/GenBank/DDBJ whole genome shotgun (WGS) entry which is preliminary data.</text>
</comment>
<dbReference type="PANTHER" id="PTHR42878">
    <property type="entry name" value="TWO-COMPONENT HISTIDINE KINASE"/>
    <property type="match status" value="1"/>
</dbReference>
<dbReference type="InterPro" id="IPR036890">
    <property type="entry name" value="HATPase_C_sf"/>
</dbReference>
<dbReference type="Pfam" id="PF02518">
    <property type="entry name" value="HATPase_c"/>
    <property type="match status" value="1"/>
</dbReference>
<evidence type="ECO:0000256" key="7">
    <source>
        <dbReference type="ARBA" id="ARBA00023012"/>
    </source>
</evidence>
<dbReference type="Gene3D" id="3.30.565.10">
    <property type="entry name" value="Histidine kinase-like ATPase, C-terminal domain"/>
    <property type="match status" value="1"/>
</dbReference>
<evidence type="ECO:0000256" key="2">
    <source>
        <dbReference type="ARBA" id="ARBA00012438"/>
    </source>
</evidence>
<feature type="domain" description="Histidine kinase" evidence="8">
    <location>
        <begin position="183"/>
        <end position="394"/>
    </location>
</feature>
<dbReference type="InterPro" id="IPR004358">
    <property type="entry name" value="Sig_transdc_His_kin-like_C"/>
</dbReference>
<dbReference type="InterPro" id="IPR003594">
    <property type="entry name" value="HATPase_dom"/>
</dbReference>
<dbReference type="GO" id="GO:0000156">
    <property type="term" value="F:phosphorelay response regulator activity"/>
    <property type="evidence" value="ECO:0007669"/>
    <property type="project" value="TreeGrafter"/>
</dbReference>
<evidence type="ECO:0000256" key="3">
    <source>
        <dbReference type="ARBA" id="ARBA00022679"/>
    </source>
</evidence>
<dbReference type="GO" id="GO:0004673">
    <property type="term" value="F:protein histidine kinase activity"/>
    <property type="evidence" value="ECO:0007669"/>
    <property type="project" value="UniProtKB-EC"/>
</dbReference>
<organism evidence="9 10">
    <name type="scientific">Pararobbsia silviterrae</name>
    <dbReference type="NCBI Taxonomy" id="1792498"/>
    <lineage>
        <taxon>Bacteria</taxon>
        <taxon>Pseudomonadati</taxon>
        <taxon>Pseudomonadota</taxon>
        <taxon>Betaproteobacteria</taxon>
        <taxon>Burkholderiales</taxon>
        <taxon>Burkholderiaceae</taxon>
        <taxon>Pararobbsia</taxon>
    </lineage>
</organism>
<keyword evidence="3" id="KW-0808">Transferase</keyword>
<dbReference type="PRINTS" id="PR00344">
    <property type="entry name" value="BCTRLSENSOR"/>
</dbReference>
<dbReference type="EC" id="2.7.13.3" evidence="2"/>
<keyword evidence="7" id="KW-0902">Two-component regulatory system</keyword>
<keyword evidence="10" id="KW-1185">Reference proteome</keyword>
<dbReference type="AlphaFoldDB" id="A0A494XDH4"/>
<dbReference type="PROSITE" id="PS50109">
    <property type="entry name" value="HIS_KIN"/>
    <property type="match status" value="1"/>
</dbReference>
<dbReference type="SUPFAM" id="SSF55781">
    <property type="entry name" value="GAF domain-like"/>
    <property type="match status" value="1"/>
</dbReference>
<reference evidence="9 10" key="1">
    <citation type="submission" date="2018-10" db="EMBL/GenBank/DDBJ databases">
        <title>Robbsia sp. DHC34, isolated from soil.</title>
        <authorList>
            <person name="Gao Z.-H."/>
            <person name="Qiu L.-H."/>
        </authorList>
    </citation>
    <scope>NUCLEOTIDE SEQUENCE [LARGE SCALE GENOMIC DNA]</scope>
    <source>
        <strain evidence="9 10">DHC34</strain>
    </source>
</reference>
<dbReference type="GO" id="GO:0005524">
    <property type="term" value="F:ATP binding"/>
    <property type="evidence" value="ECO:0007669"/>
    <property type="project" value="UniProtKB-KW"/>
</dbReference>
<name>A0A494XDH4_9BURK</name>
<protein>
    <recommendedName>
        <fullName evidence="2">histidine kinase</fullName>
        <ecNumber evidence="2">2.7.13.3</ecNumber>
    </recommendedName>
</protein>
<dbReference type="InterPro" id="IPR029016">
    <property type="entry name" value="GAF-like_dom_sf"/>
</dbReference>
<evidence type="ECO:0000313" key="9">
    <source>
        <dbReference type="EMBL" id="RKP47721.1"/>
    </source>
</evidence>
<dbReference type="EMBL" id="RBZU01000012">
    <property type="protein sequence ID" value="RKP47721.1"/>
    <property type="molecule type" value="Genomic_DNA"/>
</dbReference>